<evidence type="ECO:0000313" key="2">
    <source>
        <dbReference type="EMBL" id="KAJ7308410.1"/>
    </source>
</evidence>
<dbReference type="OrthoDB" id="8960288at2759"/>
<feature type="region of interest" description="Disordered" evidence="1">
    <location>
        <begin position="304"/>
        <end position="366"/>
    </location>
</feature>
<feature type="compositionally biased region" description="Basic and acidic residues" evidence="1">
    <location>
        <begin position="304"/>
        <end position="317"/>
    </location>
</feature>
<feature type="compositionally biased region" description="Polar residues" evidence="1">
    <location>
        <begin position="36"/>
        <end position="47"/>
    </location>
</feature>
<comment type="caution">
    <text evidence="2">The sequence shown here is derived from an EMBL/GenBank/DDBJ whole genome shotgun (WGS) entry which is preliminary data.</text>
</comment>
<gene>
    <name evidence="2" type="ORF">JRQ81_008954</name>
</gene>
<protein>
    <submittedName>
        <fullName evidence="2">Uncharacterized protein</fullName>
    </submittedName>
</protein>
<evidence type="ECO:0000256" key="1">
    <source>
        <dbReference type="SAM" id="MobiDB-lite"/>
    </source>
</evidence>
<feature type="compositionally biased region" description="Polar residues" evidence="1">
    <location>
        <begin position="326"/>
        <end position="335"/>
    </location>
</feature>
<dbReference type="EMBL" id="JAPFRF010000018">
    <property type="protein sequence ID" value="KAJ7308410.1"/>
    <property type="molecule type" value="Genomic_DNA"/>
</dbReference>
<dbReference type="PANTHER" id="PTHR47440">
    <property type="entry name" value="RIKEN CDNA A430078G23 GENE"/>
    <property type="match status" value="1"/>
</dbReference>
<feature type="compositionally biased region" description="Basic and acidic residues" evidence="1">
    <location>
        <begin position="336"/>
        <end position="354"/>
    </location>
</feature>
<dbReference type="InterPro" id="IPR053089">
    <property type="entry name" value="Rho_GEF18"/>
</dbReference>
<keyword evidence="3" id="KW-1185">Reference proteome</keyword>
<evidence type="ECO:0000313" key="3">
    <source>
        <dbReference type="Proteomes" id="UP001142489"/>
    </source>
</evidence>
<accession>A0A9Q0XB02</accession>
<organism evidence="2 3">
    <name type="scientific">Phrynocephalus forsythii</name>
    <dbReference type="NCBI Taxonomy" id="171643"/>
    <lineage>
        <taxon>Eukaryota</taxon>
        <taxon>Metazoa</taxon>
        <taxon>Chordata</taxon>
        <taxon>Craniata</taxon>
        <taxon>Vertebrata</taxon>
        <taxon>Euteleostomi</taxon>
        <taxon>Lepidosauria</taxon>
        <taxon>Squamata</taxon>
        <taxon>Bifurcata</taxon>
        <taxon>Unidentata</taxon>
        <taxon>Episquamata</taxon>
        <taxon>Toxicofera</taxon>
        <taxon>Iguania</taxon>
        <taxon>Acrodonta</taxon>
        <taxon>Agamidae</taxon>
        <taxon>Agaminae</taxon>
        <taxon>Phrynocephalus</taxon>
    </lineage>
</organism>
<sequence>MADSLLNHSWPSFSRRWMKRWSFKRGSESKGRTFPRSHTVSASSYGSSPGAMGAEDEVFFGSMAEETEDNSPSPDRDALHSSTEDLLSLDSALQGSEYYKDLGLEGTSLSGPPGGRQSPAFASTLASEDPCHYLDESCICSCSSGRRGRVAGAGPEEGGEGASPGLARSGLDALEARSEAEMGGYGPPPSCPKVAPAGMSTWNAGPVLQVDVELLRLDPGVARGVAEADYRSAGLRLRSTSIPSPQDSVPSQLSSQSPEVSIPDPLVSGIAPPVLDLIRKDVVAPEQVLMVQQVLKELTEYHRKGEGGKADRSERGGTKVKRRLSNLRSRVTGSWQKDKGKSKDREPEAPETVERTQAPHGHGLARAPLDDGTRCSLCGKAWLEHTGPCGLNCPVGAQKSCRNLAPECHSAKPKHPAIILPAASERRPGVRYFSNRPLLESSWFKP</sequence>
<proteinExistence type="predicted"/>
<feature type="region of interest" description="Disordered" evidence="1">
    <location>
        <begin position="237"/>
        <end position="260"/>
    </location>
</feature>
<dbReference type="PANTHER" id="PTHR47440:SF1">
    <property type="entry name" value="RHO_RAC GUANINE NUCLEOTIDE EXCHANGE FACTOR 18"/>
    <property type="match status" value="1"/>
</dbReference>
<reference evidence="2" key="1">
    <citation type="journal article" date="2023" name="DNA Res.">
        <title>Chromosome-level genome assembly of Phrynocephalus forsythii using third-generation DNA sequencing and Hi-C analysis.</title>
        <authorList>
            <person name="Qi Y."/>
            <person name="Zhao W."/>
            <person name="Zhao Y."/>
            <person name="Niu C."/>
            <person name="Cao S."/>
            <person name="Zhang Y."/>
        </authorList>
    </citation>
    <scope>NUCLEOTIDE SEQUENCE</scope>
    <source>
        <tissue evidence="2">Muscle</tissue>
    </source>
</reference>
<feature type="compositionally biased region" description="Polar residues" evidence="1">
    <location>
        <begin position="238"/>
        <end position="259"/>
    </location>
</feature>
<dbReference type="AlphaFoldDB" id="A0A9Q0XB02"/>
<feature type="region of interest" description="Disordered" evidence="1">
    <location>
        <begin position="25"/>
        <end position="83"/>
    </location>
</feature>
<dbReference type="Proteomes" id="UP001142489">
    <property type="component" value="Unassembled WGS sequence"/>
</dbReference>
<feature type="compositionally biased region" description="Basic and acidic residues" evidence="1">
    <location>
        <begin position="74"/>
        <end position="83"/>
    </location>
</feature>
<name>A0A9Q0XB02_9SAUR</name>